<keyword evidence="3" id="KW-1185">Reference proteome</keyword>
<reference evidence="2" key="2">
    <citation type="submission" date="2023-05" db="EMBL/GenBank/DDBJ databases">
        <authorList>
            <person name="Fouks B."/>
        </authorList>
    </citation>
    <scope>NUCLEOTIDE SEQUENCE</scope>
    <source>
        <strain evidence="2">Stay&amp;Tobe</strain>
        <tissue evidence="2">Testes</tissue>
    </source>
</reference>
<dbReference type="AlphaFoldDB" id="A0AAD7ZQB6"/>
<comment type="caution">
    <text evidence="2">The sequence shown here is derived from an EMBL/GenBank/DDBJ whole genome shotgun (WGS) entry which is preliminary data.</text>
</comment>
<accession>A0AAD7ZQB6</accession>
<dbReference type="Proteomes" id="UP001233999">
    <property type="component" value="Unassembled WGS sequence"/>
</dbReference>
<reference evidence="2" key="1">
    <citation type="journal article" date="2023" name="IScience">
        <title>Live-bearing cockroach genome reveals convergent evolutionary mechanisms linked to viviparity in insects and beyond.</title>
        <authorList>
            <person name="Fouks B."/>
            <person name="Harrison M.C."/>
            <person name="Mikhailova A.A."/>
            <person name="Marchal E."/>
            <person name="English S."/>
            <person name="Carruthers M."/>
            <person name="Jennings E.C."/>
            <person name="Chiamaka E.L."/>
            <person name="Frigard R.A."/>
            <person name="Pippel M."/>
            <person name="Attardo G.M."/>
            <person name="Benoit J.B."/>
            <person name="Bornberg-Bauer E."/>
            <person name="Tobe S.S."/>
        </authorList>
    </citation>
    <scope>NUCLEOTIDE SEQUENCE</scope>
    <source>
        <strain evidence="2">Stay&amp;Tobe</strain>
    </source>
</reference>
<feature type="compositionally biased region" description="Basic residues" evidence="1">
    <location>
        <begin position="41"/>
        <end position="51"/>
    </location>
</feature>
<sequence length="51" mass="6059">NSSEMWLVDRIKPNYKKTQRSSSEKQTDFNTKKPKSSLEKKMRKQSNPSKK</sequence>
<organism evidence="2 3">
    <name type="scientific">Diploptera punctata</name>
    <name type="common">Pacific beetle cockroach</name>
    <dbReference type="NCBI Taxonomy" id="6984"/>
    <lineage>
        <taxon>Eukaryota</taxon>
        <taxon>Metazoa</taxon>
        <taxon>Ecdysozoa</taxon>
        <taxon>Arthropoda</taxon>
        <taxon>Hexapoda</taxon>
        <taxon>Insecta</taxon>
        <taxon>Pterygota</taxon>
        <taxon>Neoptera</taxon>
        <taxon>Polyneoptera</taxon>
        <taxon>Dictyoptera</taxon>
        <taxon>Blattodea</taxon>
        <taxon>Blaberoidea</taxon>
        <taxon>Blaberidae</taxon>
        <taxon>Diplopterinae</taxon>
        <taxon>Diploptera</taxon>
    </lineage>
</organism>
<feature type="compositionally biased region" description="Basic and acidic residues" evidence="1">
    <location>
        <begin position="22"/>
        <end position="40"/>
    </location>
</feature>
<evidence type="ECO:0000313" key="2">
    <source>
        <dbReference type="EMBL" id="KAJ9584625.1"/>
    </source>
</evidence>
<protein>
    <submittedName>
        <fullName evidence="2">Uncharacterized protein</fullName>
    </submittedName>
</protein>
<dbReference type="EMBL" id="JASPKZ010007383">
    <property type="protein sequence ID" value="KAJ9584625.1"/>
    <property type="molecule type" value="Genomic_DNA"/>
</dbReference>
<feature type="region of interest" description="Disordered" evidence="1">
    <location>
        <begin position="1"/>
        <end position="51"/>
    </location>
</feature>
<feature type="non-terminal residue" evidence="2">
    <location>
        <position position="51"/>
    </location>
</feature>
<proteinExistence type="predicted"/>
<feature type="non-terminal residue" evidence="2">
    <location>
        <position position="1"/>
    </location>
</feature>
<gene>
    <name evidence="2" type="ORF">L9F63_021027</name>
</gene>
<evidence type="ECO:0000256" key="1">
    <source>
        <dbReference type="SAM" id="MobiDB-lite"/>
    </source>
</evidence>
<name>A0AAD7ZQB6_DIPPU</name>
<evidence type="ECO:0000313" key="3">
    <source>
        <dbReference type="Proteomes" id="UP001233999"/>
    </source>
</evidence>